<name>A0ABU0E504_9FIRM</name>
<feature type="transmembrane region" description="Helical" evidence="1">
    <location>
        <begin position="94"/>
        <end position="113"/>
    </location>
</feature>
<dbReference type="Proteomes" id="UP001230220">
    <property type="component" value="Unassembled WGS sequence"/>
</dbReference>
<accession>A0ABU0E504</accession>
<comment type="caution">
    <text evidence="2">The sequence shown here is derived from an EMBL/GenBank/DDBJ whole genome shotgun (WGS) entry which is preliminary data.</text>
</comment>
<feature type="transmembrane region" description="Helical" evidence="1">
    <location>
        <begin position="68"/>
        <end position="88"/>
    </location>
</feature>
<keyword evidence="1" id="KW-1133">Transmembrane helix</keyword>
<reference evidence="2 3" key="1">
    <citation type="submission" date="2023-07" db="EMBL/GenBank/DDBJ databases">
        <title>Genomic Encyclopedia of Type Strains, Phase IV (KMG-IV): sequencing the most valuable type-strain genomes for metagenomic binning, comparative biology and taxonomic classification.</title>
        <authorList>
            <person name="Goeker M."/>
        </authorList>
    </citation>
    <scope>NUCLEOTIDE SEQUENCE [LARGE SCALE GENOMIC DNA]</scope>
    <source>
        <strain evidence="2 3">DSM 16784</strain>
    </source>
</reference>
<feature type="transmembrane region" description="Helical" evidence="1">
    <location>
        <begin position="7"/>
        <end position="26"/>
    </location>
</feature>
<keyword evidence="3" id="KW-1185">Reference proteome</keyword>
<gene>
    <name evidence="2" type="ORF">J2S15_002732</name>
</gene>
<feature type="transmembrane region" description="Helical" evidence="1">
    <location>
        <begin position="32"/>
        <end position="48"/>
    </location>
</feature>
<dbReference type="RefSeq" id="WP_307409178.1">
    <property type="nucleotide sequence ID" value="NZ_JAUSUR010000005.1"/>
</dbReference>
<sequence length="124" mass="14201">MKLNYKKISIICFIVSIPSLIIVDWYFQDYGLLSLSTLITLGLIFDQVNRIQSTSIINNSHQFKVNRYLKLVALILFIQVPVTIIYINQIKPDLGLLLGFTLILLGIIIDQIARIKFTYIKGVN</sequence>
<organism evidence="2 3">
    <name type="scientific">Breznakia pachnodae</name>
    <dbReference type="NCBI Taxonomy" id="265178"/>
    <lineage>
        <taxon>Bacteria</taxon>
        <taxon>Bacillati</taxon>
        <taxon>Bacillota</taxon>
        <taxon>Erysipelotrichia</taxon>
        <taxon>Erysipelotrichales</taxon>
        <taxon>Erysipelotrichaceae</taxon>
        <taxon>Breznakia</taxon>
    </lineage>
</organism>
<evidence type="ECO:0000313" key="2">
    <source>
        <dbReference type="EMBL" id="MDQ0361979.1"/>
    </source>
</evidence>
<proteinExistence type="predicted"/>
<dbReference type="EMBL" id="JAUSUR010000005">
    <property type="protein sequence ID" value="MDQ0361979.1"/>
    <property type="molecule type" value="Genomic_DNA"/>
</dbReference>
<protein>
    <submittedName>
        <fullName evidence="2">Uncharacterized protein</fullName>
    </submittedName>
</protein>
<evidence type="ECO:0000313" key="3">
    <source>
        <dbReference type="Proteomes" id="UP001230220"/>
    </source>
</evidence>
<keyword evidence="1" id="KW-0472">Membrane</keyword>
<evidence type="ECO:0000256" key="1">
    <source>
        <dbReference type="SAM" id="Phobius"/>
    </source>
</evidence>
<keyword evidence="1" id="KW-0812">Transmembrane</keyword>